<evidence type="ECO:0000256" key="10">
    <source>
        <dbReference type="PIRSR" id="PIRSR617736-2"/>
    </source>
</evidence>
<evidence type="ECO:0000256" key="1">
    <source>
        <dbReference type="ARBA" id="ARBA00000448"/>
    </source>
</evidence>
<dbReference type="EC" id="3.2.1.21" evidence="3 12"/>
<name>A0A1H9S683_9ACTN</name>
<reference evidence="14 15" key="1">
    <citation type="submission" date="2016-10" db="EMBL/GenBank/DDBJ databases">
        <authorList>
            <person name="de Groot N.N."/>
        </authorList>
    </citation>
    <scope>NUCLEOTIDE SEQUENCE [LARGE SCALE GENOMIC DNA]</scope>
    <source>
        <strain evidence="14 15">DSM 16859</strain>
    </source>
</reference>
<accession>A0A1H9S683</accession>
<dbReference type="PRINTS" id="PR00131">
    <property type="entry name" value="GLHYDRLASE1"/>
</dbReference>
<dbReference type="GO" id="GO:0005829">
    <property type="term" value="C:cytosol"/>
    <property type="evidence" value="ECO:0007669"/>
    <property type="project" value="TreeGrafter"/>
</dbReference>
<organism evidence="14 15">
    <name type="scientific">Propionibacterium cyclohexanicum</name>
    <dbReference type="NCBI Taxonomy" id="64702"/>
    <lineage>
        <taxon>Bacteria</taxon>
        <taxon>Bacillati</taxon>
        <taxon>Actinomycetota</taxon>
        <taxon>Actinomycetes</taxon>
        <taxon>Propionibacteriales</taxon>
        <taxon>Propionibacteriaceae</taxon>
        <taxon>Propionibacterium</taxon>
    </lineage>
</organism>
<comment type="similarity">
    <text evidence="2 12">Belongs to the glycosyl hydrolase 1 family.</text>
</comment>
<keyword evidence="7 12" id="KW-0326">Glycosidase</keyword>
<feature type="binding site" evidence="10">
    <location>
        <position position="118"/>
    </location>
    <ligand>
        <name>substrate</name>
    </ligand>
</feature>
<dbReference type="GO" id="GO:0030245">
    <property type="term" value="P:cellulose catabolic process"/>
    <property type="evidence" value="ECO:0007669"/>
    <property type="project" value="UniProtKB-KW"/>
</dbReference>
<dbReference type="PANTHER" id="PTHR10353">
    <property type="entry name" value="GLYCOSYL HYDROLASE"/>
    <property type="match status" value="1"/>
</dbReference>
<feature type="region of interest" description="Disordered" evidence="13">
    <location>
        <begin position="307"/>
        <end position="332"/>
    </location>
</feature>
<keyword evidence="15" id="KW-1185">Reference proteome</keyword>
<dbReference type="Gene3D" id="3.20.20.80">
    <property type="entry name" value="Glycosidases"/>
    <property type="match status" value="1"/>
</dbReference>
<dbReference type="Proteomes" id="UP000198815">
    <property type="component" value="Unassembled WGS sequence"/>
</dbReference>
<dbReference type="FunFam" id="3.20.20.80:FF:000004">
    <property type="entry name" value="Beta-glucosidase 6-phospho-beta-glucosidase"/>
    <property type="match status" value="1"/>
</dbReference>
<gene>
    <name evidence="14" type="ORF">SAMN05443377_11148</name>
</gene>
<feature type="compositionally biased region" description="Pro residues" evidence="13">
    <location>
        <begin position="319"/>
        <end position="332"/>
    </location>
</feature>
<feature type="binding site" evidence="10">
    <location>
        <position position="419"/>
    </location>
    <ligand>
        <name>substrate</name>
    </ligand>
</feature>
<feature type="compositionally biased region" description="Basic and acidic residues" evidence="13">
    <location>
        <begin position="307"/>
        <end position="318"/>
    </location>
</feature>
<evidence type="ECO:0000256" key="4">
    <source>
        <dbReference type="ARBA" id="ARBA00022801"/>
    </source>
</evidence>
<sequence>MNGFGQGFRWGVATSSFQIEGAPHEDGREDSIWDVFCRQPGAIANGDDGSAGIDHYHRWTEDLDLMAELGIRNYRFSTSWSRVVHADGSRNAPGLDFYSRLVDGLLERNIEPWLTIYHWDLPASLPGGWTNRDTVSRFTDYAMLLHERLGDRVRTWTTLNEPWCSAFLGYASGEHAPGHTDYREAIRAVHHLLLAHGWATRALREADAGAKLGITLNLSPTSPAEPTDPRDVDCARRIDGTANRIFLDPLFRGQYPLDVREDLAQYWPDDLVREGDQEAIAAPIDVLGVNYYTTEVVAHGHVGAKAAHDTAVDTENRPSPHPSAPSAQFPPRPQLAKTAMGWSVDPQGLRHVLGRLHREYTAAAGTEIVITENGAAYQDACTGGGRVIDDDRIAYINAHLDACRQAIGDGVPLRGYLLWTLADNFEWAYGYEKKFGIVSIGAKMARVPKASGQWYASVISSNGAVVRQEA</sequence>
<dbReference type="EMBL" id="FOGZ01000011">
    <property type="protein sequence ID" value="SER79853.1"/>
    <property type="molecule type" value="Genomic_DNA"/>
</dbReference>
<feature type="binding site" evidence="10">
    <location>
        <position position="160"/>
    </location>
    <ligand>
        <name>substrate</name>
    </ligand>
</feature>
<dbReference type="PROSITE" id="PS00653">
    <property type="entry name" value="GLYCOSYL_HYDROL_F1_2"/>
    <property type="match status" value="1"/>
</dbReference>
<feature type="binding site" evidence="10">
    <location>
        <position position="18"/>
    </location>
    <ligand>
        <name>substrate</name>
    </ligand>
</feature>
<keyword evidence="6" id="KW-0119">Carbohydrate metabolism</keyword>
<evidence type="ECO:0000256" key="11">
    <source>
        <dbReference type="PROSITE-ProRule" id="PRU10055"/>
    </source>
</evidence>
<feature type="active site" description="Proton donor" evidence="9">
    <location>
        <position position="161"/>
    </location>
</feature>
<feature type="binding site" evidence="10">
    <location>
        <position position="292"/>
    </location>
    <ligand>
        <name>substrate</name>
    </ligand>
</feature>
<evidence type="ECO:0000256" key="7">
    <source>
        <dbReference type="ARBA" id="ARBA00023295"/>
    </source>
</evidence>
<dbReference type="Pfam" id="PF00232">
    <property type="entry name" value="Glyco_hydro_1"/>
    <property type="match status" value="1"/>
</dbReference>
<evidence type="ECO:0000256" key="8">
    <source>
        <dbReference type="ARBA" id="ARBA00023326"/>
    </source>
</evidence>
<evidence type="ECO:0000313" key="15">
    <source>
        <dbReference type="Proteomes" id="UP000198815"/>
    </source>
</evidence>
<dbReference type="STRING" id="64702.SAMN05443377_11148"/>
<comment type="catalytic activity">
    <reaction evidence="1 12">
        <text>Hydrolysis of terminal, non-reducing beta-D-glucosyl residues with release of beta-D-glucose.</text>
        <dbReference type="EC" id="3.2.1.21"/>
    </reaction>
</comment>
<keyword evidence="8" id="KW-0624">Polysaccharide degradation</keyword>
<dbReference type="RefSeq" id="WP_091969317.1">
    <property type="nucleotide sequence ID" value="NZ_FOGZ01000011.1"/>
</dbReference>
<evidence type="ECO:0000256" key="12">
    <source>
        <dbReference type="RuleBase" id="RU361175"/>
    </source>
</evidence>
<dbReference type="InterPro" id="IPR018120">
    <property type="entry name" value="Glyco_hydro_1_AS"/>
</dbReference>
<dbReference type="OrthoDB" id="9765195at2"/>
<feature type="active site" description="Nucleophile" evidence="9 11">
    <location>
        <position position="372"/>
    </location>
</feature>
<dbReference type="InterPro" id="IPR017853">
    <property type="entry name" value="GH"/>
</dbReference>
<dbReference type="InterPro" id="IPR017736">
    <property type="entry name" value="Glyco_hydro_1_beta-glucosidase"/>
</dbReference>
<protein>
    <recommendedName>
        <fullName evidence="3 12">Beta-glucosidase</fullName>
        <ecNumber evidence="3 12">3.2.1.21</ecNumber>
    </recommendedName>
</protein>
<dbReference type="AlphaFoldDB" id="A0A1H9S683"/>
<dbReference type="PROSITE" id="PS00572">
    <property type="entry name" value="GLYCOSYL_HYDROL_F1_1"/>
    <property type="match status" value="1"/>
</dbReference>
<evidence type="ECO:0000313" key="14">
    <source>
        <dbReference type="EMBL" id="SER79853.1"/>
    </source>
</evidence>
<feature type="binding site" evidence="10">
    <location>
        <begin position="426"/>
        <end position="427"/>
    </location>
    <ligand>
        <name>substrate</name>
    </ligand>
</feature>
<dbReference type="InterPro" id="IPR033132">
    <property type="entry name" value="GH_1_N_CS"/>
</dbReference>
<evidence type="ECO:0000256" key="6">
    <source>
        <dbReference type="ARBA" id="ARBA00023277"/>
    </source>
</evidence>
<dbReference type="SUPFAM" id="SSF51445">
    <property type="entry name" value="(Trans)glycosidases"/>
    <property type="match status" value="1"/>
</dbReference>
<evidence type="ECO:0000256" key="5">
    <source>
        <dbReference type="ARBA" id="ARBA00023001"/>
    </source>
</evidence>
<evidence type="ECO:0000256" key="13">
    <source>
        <dbReference type="SAM" id="MobiDB-lite"/>
    </source>
</evidence>
<dbReference type="PANTHER" id="PTHR10353:SF36">
    <property type="entry name" value="LP05116P"/>
    <property type="match status" value="1"/>
</dbReference>
<dbReference type="NCBIfam" id="TIGR03356">
    <property type="entry name" value="BGL"/>
    <property type="match status" value="1"/>
</dbReference>
<evidence type="ECO:0000256" key="2">
    <source>
        <dbReference type="ARBA" id="ARBA00010838"/>
    </source>
</evidence>
<keyword evidence="5" id="KW-0136">Cellulose degradation</keyword>
<proteinExistence type="inferred from homology"/>
<keyword evidence="4 12" id="KW-0378">Hydrolase</keyword>
<evidence type="ECO:0000256" key="9">
    <source>
        <dbReference type="PIRSR" id="PIRSR617736-1"/>
    </source>
</evidence>
<dbReference type="GO" id="GO:0008422">
    <property type="term" value="F:beta-glucosidase activity"/>
    <property type="evidence" value="ECO:0007669"/>
    <property type="project" value="UniProtKB-EC"/>
</dbReference>
<dbReference type="InterPro" id="IPR001360">
    <property type="entry name" value="Glyco_hydro_1"/>
</dbReference>
<evidence type="ECO:0000256" key="3">
    <source>
        <dbReference type="ARBA" id="ARBA00012744"/>
    </source>
</evidence>